<feature type="compositionally biased region" description="Polar residues" evidence="1">
    <location>
        <begin position="7"/>
        <end position="16"/>
    </location>
</feature>
<feature type="compositionally biased region" description="Acidic residues" evidence="1">
    <location>
        <begin position="74"/>
        <end position="89"/>
    </location>
</feature>
<comment type="caution">
    <text evidence="2">The sequence shown here is derived from an EMBL/GenBank/DDBJ whole genome shotgun (WGS) entry which is preliminary data.</text>
</comment>
<accession>A0A1Q9C0Y7</accession>
<feature type="compositionally biased region" description="Basic residues" evidence="1">
    <location>
        <begin position="92"/>
        <end position="106"/>
    </location>
</feature>
<evidence type="ECO:0000256" key="1">
    <source>
        <dbReference type="SAM" id="MobiDB-lite"/>
    </source>
</evidence>
<feature type="region of interest" description="Disordered" evidence="1">
    <location>
        <begin position="439"/>
        <end position="497"/>
    </location>
</feature>
<evidence type="ECO:0000313" key="2">
    <source>
        <dbReference type="EMBL" id="OLP76577.1"/>
    </source>
</evidence>
<dbReference type="Proteomes" id="UP000186817">
    <property type="component" value="Unassembled WGS sequence"/>
</dbReference>
<keyword evidence="3" id="KW-1185">Reference proteome</keyword>
<reference evidence="2 3" key="1">
    <citation type="submission" date="2016-02" db="EMBL/GenBank/DDBJ databases">
        <title>Genome analysis of coral dinoflagellate symbionts highlights evolutionary adaptations to a symbiotic lifestyle.</title>
        <authorList>
            <person name="Aranda M."/>
            <person name="Li Y."/>
            <person name="Liew Y.J."/>
            <person name="Baumgarten S."/>
            <person name="Simakov O."/>
            <person name="Wilson M."/>
            <person name="Piel J."/>
            <person name="Ashoor H."/>
            <person name="Bougouffa S."/>
            <person name="Bajic V.B."/>
            <person name="Ryu T."/>
            <person name="Ravasi T."/>
            <person name="Bayer T."/>
            <person name="Micklem G."/>
            <person name="Kim H."/>
            <person name="Bhak J."/>
            <person name="Lajeunesse T.C."/>
            <person name="Voolstra C.R."/>
        </authorList>
    </citation>
    <scope>NUCLEOTIDE SEQUENCE [LARGE SCALE GENOMIC DNA]</scope>
    <source>
        <strain evidence="2 3">CCMP2467</strain>
    </source>
</reference>
<dbReference type="EMBL" id="LSRX01001982">
    <property type="protein sequence ID" value="OLP76577.1"/>
    <property type="molecule type" value="Genomic_DNA"/>
</dbReference>
<feature type="compositionally biased region" description="Basic and acidic residues" evidence="1">
    <location>
        <begin position="257"/>
        <end position="276"/>
    </location>
</feature>
<dbReference type="AlphaFoldDB" id="A0A1Q9C0Y7"/>
<feature type="compositionally biased region" description="Basic and acidic residues" evidence="1">
    <location>
        <begin position="57"/>
        <end position="71"/>
    </location>
</feature>
<gene>
    <name evidence="2" type="ORF">AK812_SmicGene43470</name>
</gene>
<sequence length="754" mass="79637">MSHSHVDSISTESSPSFKAPAFTPADYEGELDKLNSVAQKAEGGKDESGKSPKKGIKRLERFEVKEAKSSGECEAQEQAEEEGEEDDEQMGPRKKPAKRGGRRKKQSSSGSEAVTRIIKKKKDDTDESDDDDDDSSEAHDVHDKKKKKGKAKSGRKASAQKKVKKTSGKKKASGKKGGRKKGATSLNDLDALASLMQDAETQYSGATGITVASSSEDSEDEASADDCHGPDLPPDGGAAAAPAAEPVDAEAAVPNYGKDDSGRDDSSELQVEEKWTHGRGTADPVIFLEPYVETYAGTQLIPETQVPTPRDAKFGPGDFMLSDGNSGKIGHDDSSKVPTPCSAKFGPGDFELSDGNSGHGDFVLSDGNSGHGDFVLSDGNSGHDDPCKDTEPFSTAVNHSTIVHAADQTEDGTIPTALPEHSGVMTVDGDGSKVSLEVRSPSAAGMEQSPKGTRSSKDTRVFKKPALSSEVLKKPAQSSACNTKRKLDFDDMDTDDTPCKAFRAEKLREALQLLSPVPSRADVDTVTPSLMSRAESLSPKPLSSPKSVPTSPKPKASLKPAVATNVKPKAKAKCTAVKSKSQPVVKKGGATKQRLAKKACGSPAKTSATPKTASPGKTASATPKKTASPGKTASATPKKTTSRGKKSVTPVKTASPGKKSVTPVKTASRGKKSVTPTKTASRGKKSVTPMKRLGKKPQKVLTPIVKKSGKKLKMTRDCIYSRGYHNCRNNGGSLKQAWEGINGTIHTHIHDYMF</sequence>
<feature type="compositionally biased region" description="Basic residues" evidence="1">
    <location>
        <begin position="144"/>
        <end position="182"/>
    </location>
</feature>
<feature type="compositionally biased region" description="Low complexity" evidence="1">
    <location>
        <begin position="234"/>
        <end position="254"/>
    </location>
</feature>
<feature type="compositionally biased region" description="Low complexity" evidence="1">
    <location>
        <begin position="536"/>
        <end position="555"/>
    </location>
</feature>
<evidence type="ECO:0000313" key="3">
    <source>
        <dbReference type="Proteomes" id="UP000186817"/>
    </source>
</evidence>
<feature type="region of interest" description="Disordered" evidence="1">
    <location>
        <begin position="514"/>
        <end position="689"/>
    </location>
</feature>
<feature type="region of interest" description="Disordered" evidence="1">
    <location>
        <begin position="202"/>
        <end position="283"/>
    </location>
</feature>
<feature type="compositionally biased region" description="Polar residues" evidence="1">
    <location>
        <begin position="202"/>
        <end position="211"/>
    </location>
</feature>
<feature type="compositionally biased region" description="Polar residues" evidence="1">
    <location>
        <begin position="604"/>
        <end position="625"/>
    </location>
</feature>
<proteinExistence type="predicted"/>
<feature type="compositionally biased region" description="Acidic residues" evidence="1">
    <location>
        <begin position="125"/>
        <end position="135"/>
    </location>
</feature>
<organism evidence="2 3">
    <name type="scientific">Symbiodinium microadriaticum</name>
    <name type="common">Dinoflagellate</name>
    <name type="synonym">Zooxanthella microadriatica</name>
    <dbReference type="NCBI Taxonomy" id="2951"/>
    <lineage>
        <taxon>Eukaryota</taxon>
        <taxon>Sar</taxon>
        <taxon>Alveolata</taxon>
        <taxon>Dinophyceae</taxon>
        <taxon>Suessiales</taxon>
        <taxon>Symbiodiniaceae</taxon>
        <taxon>Symbiodinium</taxon>
    </lineage>
</organism>
<dbReference type="OrthoDB" id="445481at2759"/>
<protein>
    <submittedName>
        <fullName evidence="2">Uncharacterized protein</fullName>
    </submittedName>
</protein>
<feature type="region of interest" description="Disordered" evidence="1">
    <location>
        <begin position="1"/>
        <end position="185"/>
    </location>
</feature>
<name>A0A1Q9C0Y7_SYMMI</name>